<keyword evidence="1" id="KW-0812">Transmembrane</keyword>
<evidence type="ECO:0000313" key="3">
    <source>
        <dbReference type="Proteomes" id="UP000468650"/>
    </source>
</evidence>
<accession>A0A6N6RLU4</accession>
<keyword evidence="1" id="KW-0472">Membrane</keyword>
<evidence type="ECO:0000313" key="2">
    <source>
        <dbReference type="EMBL" id="KAB2814531.1"/>
    </source>
</evidence>
<comment type="caution">
    <text evidence="2">The sequence shown here is derived from an EMBL/GenBank/DDBJ whole genome shotgun (WGS) entry which is preliminary data.</text>
</comment>
<dbReference type="PANTHER" id="PTHR37947:SF1">
    <property type="entry name" value="BLL2462 PROTEIN"/>
    <property type="match status" value="1"/>
</dbReference>
<dbReference type="Proteomes" id="UP000468650">
    <property type="component" value="Unassembled WGS sequence"/>
</dbReference>
<dbReference type="AlphaFoldDB" id="A0A6N6RLU4"/>
<name>A0A6N6RLU4_9FLAO</name>
<gene>
    <name evidence="2" type="ORF">F8C67_01980</name>
</gene>
<keyword evidence="1" id="KW-1133">Transmembrane helix</keyword>
<proteinExistence type="predicted"/>
<evidence type="ECO:0008006" key="4">
    <source>
        <dbReference type="Google" id="ProtNLM"/>
    </source>
</evidence>
<organism evidence="2 3">
    <name type="scientific">Phaeocystidibacter luteus</name>
    <dbReference type="NCBI Taxonomy" id="911197"/>
    <lineage>
        <taxon>Bacteria</taxon>
        <taxon>Pseudomonadati</taxon>
        <taxon>Bacteroidota</taxon>
        <taxon>Flavobacteriia</taxon>
        <taxon>Flavobacteriales</taxon>
        <taxon>Phaeocystidibacteraceae</taxon>
        <taxon>Phaeocystidibacter</taxon>
    </lineage>
</organism>
<evidence type="ECO:0000256" key="1">
    <source>
        <dbReference type="SAM" id="Phobius"/>
    </source>
</evidence>
<feature type="transmembrane region" description="Helical" evidence="1">
    <location>
        <begin position="6"/>
        <end position="27"/>
    </location>
</feature>
<dbReference type="RefSeq" id="WP_151666109.1">
    <property type="nucleotide sequence ID" value="NZ_WBVO01000001.1"/>
</dbReference>
<dbReference type="PANTHER" id="PTHR37947">
    <property type="entry name" value="BLL2462 PROTEIN"/>
    <property type="match status" value="1"/>
</dbReference>
<dbReference type="OrthoDB" id="9763076at2"/>
<reference evidence="2 3" key="1">
    <citation type="submission" date="2019-09" db="EMBL/GenBank/DDBJ databases">
        <title>Genomes of family Cryomorphaceae.</title>
        <authorList>
            <person name="Bowman J.P."/>
        </authorList>
    </citation>
    <scope>NUCLEOTIDE SEQUENCE [LARGE SCALE GENOMIC DNA]</scope>
    <source>
        <strain evidence="2 3">LMG 25704</strain>
    </source>
</reference>
<sequence>MTFQSPYAFGFILIILGVAALVTFFAYRNSGFDKPFNIVLPALRWIGLTAVGLLLLNPVIRDTSVTEERPLLIWLQDESESVILNEDSAEFVESYQEWANTSINRLEEKYDVLQYGFDKEVTAASGVFDGTASNIELAVREALLRLDGRNAEGIVLATDGITNSGRPLTSVQTNLHPIHSITLGDTSEYFDIQVVRLTGNKVAYTGNTTPIRLDFEVLGGTARSVNVALKSGGMQVAQQRVSVNNQRGSTTFEVSSDSSGIRVYSVEIEALENESNFANNSRTIDIEFTDKKKRILLVSQSPHPDIAAIRLPLLEDEANEVEVISMEGWSEANAPKYDLVVFHGVVPNGELAEFVEITDVSILLMTTVQAPFMEWEVSLNRLSGAPMLDRFADVTPRINESFGSFEVDQSWVRKLRSYPPLNAEIHGESSFGFWTPVLFADFGNVSTQTPLVALSEKEGRRLAWLNGEGWWRIRTYSYAEFGTHQPYDKWILGLYDWLLTKPGADRLEVEVPRNARRNEAIRFVARPKDEALNPVKNASVKFTVTRNGEPVAEQNMAEAGTGRYVSQLESLSPGDYRYRISTDIGGEVLSEAGVFSVSDIKLEELDTRARSKELAAISGNSGGVNVHFSQRDNLIDQLMDRETKVVLHESESTESLLSKWWPYVLILLVFTAEWALRKREGRV</sequence>
<dbReference type="EMBL" id="WBVO01000001">
    <property type="protein sequence ID" value="KAB2814531.1"/>
    <property type="molecule type" value="Genomic_DNA"/>
</dbReference>
<keyword evidence="3" id="KW-1185">Reference proteome</keyword>
<protein>
    <recommendedName>
        <fullName evidence="4">VWA domain-containing protein</fullName>
    </recommendedName>
</protein>